<evidence type="ECO:0000313" key="1">
    <source>
        <dbReference type="EMBL" id="EKC57556.1"/>
    </source>
</evidence>
<dbReference type="Gene3D" id="3.40.50.10350">
    <property type="entry name" value="Glycerate kinase, domain 1"/>
    <property type="match status" value="1"/>
</dbReference>
<dbReference type="InterPro" id="IPR018197">
    <property type="entry name" value="Glycerate_kinase_RE-like"/>
</dbReference>
<reference evidence="1" key="1">
    <citation type="journal article" date="2013" name="Environ. Microbiol.">
        <title>Microbiota from the distal guts of lean and obese adolescents exhibit partial functional redundancy besides clear differences in community structure.</title>
        <authorList>
            <person name="Ferrer M."/>
            <person name="Ruiz A."/>
            <person name="Lanza F."/>
            <person name="Haange S.B."/>
            <person name="Oberbach A."/>
            <person name="Till H."/>
            <person name="Bargiela R."/>
            <person name="Campoy C."/>
            <person name="Segura M.T."/>
            <person name="Richter M."/>
            <person name="von Bergen M."/>
            <person name="Seifert J."/>
            <person name="Suarez A."/>
        </authorList>
    </citation>
    <scope>NUCLEOTIDE SEQUENCE</scope>
</reference>
<name>K1TEH7_9ZZZZ</name>
<accession>K1TEH7</accession>
<keyword evidence="1" id="KW-0418">Kinase</keyword>
<protein>
    <submittedName>
        <fullName evidence="1">Glycerate kinase</fullName>
    </submittedName>
</protein>
<dbReference type="InterPro" id="IPR036129">
    <property type="entry name" value="Glycerate_kinase_sf"/>
</dbReference>
<dbReference type="GO" id="GO:0008887">
    <property type="term" value="F:glycerate kinase activity"/>
    <property type="evidence" value="ECO:0007669"/>
    <property type="project" value="InterPro"/>
</dbReference>
<proteinExistence type="predicted"/>
<dbReference type="GO" id="GO:0031388">
    <property type="term" value="P:organic acid phosphorylation"/>
    <property type="evidence" value="ECO:0007669"/>
    <property type="project" value="InterPro"/>
</dbReference>
<organism evidence="1">
    <name type="scientific">human gut metagenome</name>
    <dbReference type="NCBI Taxonomy" id="408170"/>
    <lineage>
        <taxon>unclassified sequences</taxon>
        <taxon>metagenomes</taxon>
        <taxon>organismal metagenomes</taxon>
    </lineage>
</organism>
<gene>
    <name evidence="1" type="ORF">OBE_10466</name>
</gene>
<dbReference type="SUPFAM" id="SSF110738">
    <property type="entry name" value="Glycerate kinase I"/>
    <property type="match status" value="1"/>
</dbReference>
<keyword evidence="1" id="KW-0808">Transferase</keyword>
<sequence length="58" mass="6655">MIAFAGSVERDARECNKHGIDAFFPVLRGITTLEEAMKNENAKRNLADTAEQVYRLWR</sequence>
<dbReference type="EMBL" id="AJWZ01007208">
    <property type="protein sequence ID" value="EKC57556.1"/>
    <property type="molecule type" value="Genomic_DNA"/>
</dbReference>
<comment type="caution">
    <text evidence="1">The sequence shown here is derived from an EMBL/GenBank/DDBJ whole genome shotgun (WGS) entry which is preliminary data.</text>
</comment>
<dbReference type="Pfam" id="PF02595">
    <property type="entry name" value="Gly_kinase"/>
    <property type="match status" value="1"/>
</dbReference>
<dbReference type="InterPro" id="IPR004381">
    <property type="entry name" value="Glycerate_kinase"/>
</dbReference>
<dbReference type="AlphaFoldDB" id="K1TEH7"/>